<feature type="transmembrane region" description="Helical" evidence="1">
    <location>
        <begin position="254"/>
        <end position="278"/>
    </location>
</feature>
<keyword evidence="1" id="KW-0472">Membrane</keyword>
<dbReference type="GO" id="GO:0016020">
    <property type="term" value="C:membrane"/>
    <property type="evidence" value="ECO:0007669"/>
    <property type="project" value="TreeGrafter"/>
</dbReference>
<feature type="transmembrane region" description="Helical" evidence="1">
    <location>
        <begin position="146"/>
        <end position="163"/>
    </location>
</feature>
<keyword evidence="1" id="KW-0812">Transmembrane</keyword>
<organism evidence="3 4">
    <name type="scientific">Candidatus Methylobacter favarea</name>
    <dbReference type="NCBI Taxonomy" id="2707345"/>
    <lineage>
        <taxon>Bacteria</taxon>
        <taxon>Pseudomonadati</taxon>
        <taxon>Pseudomonadota</taxon>
        <taxon>Gammaproteobacteria</taxon>
        <taxon>Methylococcales</taxon>
        <taxon>Methylococcaceae</taxon>
        <taxon>Methylobacter</taxon>
    </lineage>
</organism>
<feature type="transmembrane region" description="Helical" evidence="1">
    <location>
        <begin position="200"/>
        <end position="220"/>
    </location>
</feature>
<dbReference type="Pfam" id="PF01757">
    <property type="entry name" value="Acyl_transf_3"/>
    <property type="match status" value="1"/>
</dbReference>
<dbReference type="RefSeq" id="WP_174627294.1">
    <property type="nucleotide sequence ID" value="NZ_CADCXN010000104.1"/>
</dbReference>
<evidence type="ECO:0000256" key="1">
    <source>
        <dbReference type="SAM" id="Phobius"/>
    </source>
</evidence>
<feature type="transmembrane region" description="Helical" evidence="1">
    <location>
        <begin position="121"/>
        <end position="141"/>
    </location>
</feature>
<feature type="transmembrane region" description="Helical" evidence="1">
    <location>
        <begin position="12"/>
        <end position="30"/>
    </location>
</feature>
<dbReference type="GO" id="GO:0000271">
    <property type="term" value="P:polysaccharide biosynthetic process"/>
    <property type="evidence" value="ECO:0007669"/>
    <property type="project" value="TreeGrafter"/>
</dbReference>
<feature type="transmembrane region" description="Helical" evidence="1">
    <location>
        <begin position="290"/>
        <end position="307"/>
    </location>
</feature>
<keyword evidence="4" id="KW-1185">Reference proteome</keyword>
<keyword evidence="1" id="KW-1133">Transmembrane helix</keyword>
<dbReference type="PANTHER" id="PTHR23028">
    <property type="entry name" value="ACETYLTRANSFERASE"/>
    <property type="match status" value="1"/>
</dbReference>
<dbReference type="InterPro" id="IPR002656">
    <property type="entry name" value="Acyl_transf_3_dom"/>
</dbReference>
<evidence type="ECO:0000313" key="4">
    <source>
        <dbReference type="Proteomes" id="UP000494216"/>
    </source>
</evidence>
<feature type="transmembrane region" description="Helical" evidence="1">
    <location>
        <begin position="36"/>
        <end position="61"/>
    </location>
</feature>
<dbReference type="Proteomes" id="UP000494216">
    <property type="component" value="Unassembled WGS sequence"/>
</dbReference>
<feature type="transmembrane region" description="Helical" evidence="1">
    <location>
        <begin position="169"/>
        <end position="188"/>
    </location>
</feature>
<gene>
    <name evidence="3" type="ORF">METHB2_710006</name>
</gene>
<dbReference type="GO" id="GO:0016747">
    <property type="term" value="F:acyltransferase activity, transferring groups other than amino-acyl groups"/>
    <property type="evidence" value="ECO:0007669"/>
    <property type="project" value="InterPro"/>
</dbReference>
<dbReference type="InterPro" id="IPR050879">
    <property type="entry name" value="Acyltransferase_3"/>
</dbReference>
<dbReference type="PANTHER" id="PTHR23028:SF53">
    <property type="entry name" value="ACYL_TRANSF_3 DOMAIN-CONTAINING PROTEIN"/>
    <property type="match status" value="1"/>
</dbReference>
<dbReference type="EMBL" id="CADCXN010000104">
    <property type="protein sequence ID" value="CAA9892532.1"/>
    <property type="molecule type" value="Genomic_DNA"/>
</dbReference>
<protein>
    <submittedName>
        <fullName evidence="3">Peptidoglycan/LPS O-acetylase OafA/YrhL</fullName>
    </submittedName>
</protein>
<accession>A0A8S0XL36</accession>
<sequence>MSAESRFGVLDGWRGISILVVLACHLLPIGPKTLHLNVAAGLLGMSLFFTLSGFLVTHFLLNRSGILDFLIRRLFRILPLAWLYILIVLLLHPVSRDAWLAHIFFYANYPPKPLIPVTDHIWSLCVEMHFYIGAALLIALFNKRGLLFIPAICIGITLWRVYAGMHDSVITHFRIDEILAGSILALIYDRQFGLKIIDRMSRVNYLFVLPLLLIACHSDGGFMNYFRPYLAALLIGTTLFNQDTRFAKFLENRILFYIASVSFALYVIHPLLVSSWLGSGDIVEKYSKRPLLLLILFICAHISTYYYEQKAIGVGKKLSSKLHDILARVNSFFSIS</sequence>
<evidence type="ECO:0000259" key="2">
    <source>
        <dbReference type="Pfam" id="PF01757"/>
    </source>
</evidence>
<feature type="transmembrane region" description="Helical" evidence="1">
    <location>
        <begin position="73"/>
        <end position="92"/>
    </location>
</feature>
<dbReference type="AlphaFoldDB" id="A0A8S0XL36"/>
<feature type="domain" description="Acyltransferase 3" evidence="2">
    <location>
        <begin position="10"/>
        <end position="300"/>
    </location>
</feature>
<evidence type="ECO:0000313" key="3">
    <source>
        <dbReference type="EMBL" id="CAA9892532.1"/>
    </source>
</evidence>
<reference evidence="3 4" key="1">
    <citation type="submission" date="2020-02" db="EMBL/GenBank/DDBJ databases">
        <authorList>
            <person name="Hogendoorn C."/>
        </authorList>
    </citation>
    <scope>NUCLEOTIDE SEQUENCE [LARGE SCALE GENOMIC DNA]</scope>
    <source>
        <strain evidence="3">METHB21</strain>
    </source>
</reference>
<proteinExistence type="predicted"/>
<comment type="caution">
    <text evidence="3">The sequence shown here is derived from an EMBL/GenBank/DDBJ whole genome shotgun (WGS) entry which is preliminary data.</text>
</comment>
<name>A0A8S0XL36_9GAMM</name>